<dbReference type="GO" id="GO:0004656">
    <property type="term" value="F:procollagen-proline 4-dioxygenase activity"/>
    <property type="evidence" value="ECO:0007669"/>
    <property type="project" value="TreeGrafter"/>
</dbReference>
<dbReference type="EMBL" id="LAYC01000001">
    <property type="protein sequence ID" value="KYK59768.1"/>
    <property type="molecule type" value="Genomic_DNA"/>
</dbReference>
<keyword evidence="3" id="KW-0223">Dioxygenase</keyword>
<comment type="cofactor">
    <cofactor evidence="1">
        <name>L-ascorbate</name>
        <dbReference type="ChEBI" id="CHEBI:38290"/>
    </cofactor>
</comment>
<dbReference type="Proteomes" id="UP000076580">
    <property type="component" value="Chromosome 01"/>
</dbReference>
<dbReference type="InParanoid" id="A0A151GRT1"/>
<sequence>MPKPAKGSKPAKAATSTPQNCTQAAEAPGPPAWPQFKPRLPVMDLAPEFLPATSKVALIPSFFPRSLCREYVAFLKTLPLQTTPSRPKRGDAVRVNDRFQTHDAAFARRLWEQTGLKETLLENESLKGSWGGEPIGLNPNIRVYRYTKGQYFDCHYDECNNLTLPTEPPTAARTTWTLLLYLTSAAEGCVGGETVFYRHDRKSPSQEIAVPLETGMLLLHKHGDDCLLVGFLAGQHDRGCDGCPPTSADWLQHEGREVTAGEKWVLRTDLCIRR</sequence>
<dbReference type="PANTHER" id="PTHR10869:SF236">
    <property type="entry name" value="PROLYL 4-HYDROXYLASE ALPHA SUBUNIT DOMAIN-CONTAINING PROTEIN"/>
    <property type="match status" value="1"/>
</dbReference>
<reference evidence="8 9" key="1">
    <citation type="journal article" date="2016" name="Sci. Rep.">
        <title>Insights into Adaptations to a Near-Obligate Nematode Endoparasitic Lifestyle from the Finished Genome of Drechmeria coniospora.</title>
        <authorList>
            <person name="Zhang L."/>
            <person name="Zhou Z."/>
            <person name="Guo Q."/>
            <person name="Fokkens L."/>
            <person name="Miskei M."/>
            <person name="Pocsi I."/>
            <person name="Zhang W."/>
            <person name="Chen M."/>
            <person name="Wang L."/>
            <person name="Sun Y."/>
            <person name="Donzelli B.G."/>
            <person name="Gibson D.M."/>
            <person name="Nelson D.R."/>
            <person name="Luo J.G."/>
            <person name="Rep M."/>
            <person name="Liu H."/>
            <person name="Yang S."/>
            <person name="Wang J."/>
            <person name="Krasnoff S.B."/>
            <person name="Xu Y."/>
            <person name="Molnar I."/>
            <person name="Lin M."/>
        </authorList>
    </citation>
    <scope>NUCLEOTIDE SEQUENCE [LARGE SCALE GENOMIC DNA]</scope>
    <source>
        <strain evidence="8 9">ARSEF 6962</strain>
    </source>
</reference>
<keyword evidence="4" id="KW-0560">Oxidoreductase</keyword>
<proteinExistence type="predicted"/>
<dbReference type="AlphaFoldDB" id="A0A151GRT1"/>
<feature type="domain" description="Fe2OG dioxygenase" evidence="7">
    <location>
        <begin position="136"/>
        <end position="272"/>
    </location>
</feature>
<dbReference type="PROSITE" id="PS51471">
    <property type="entry name" value="FE2OG_OXY"/>
    <property type="match status" value="1"/>
</dbReference>
<comment type="caution">
    <text evidence="8">The sequence shown here is derived from an EMBL/GenBank/DDBJ whole genome shotgun (WGS) entry which is preliminary data.</text>
</comment>
<evidence type="ECO:0000256" key="1">
    <source>
        <dbReference type="ARBA" id="ARBA00001961"/>
    </source>
</evidence>
<protein>
    <recommendedName>
        <fullName evidence="7">Fe2OG dioxygenase domain-containing protein</fullName>
    </recommendedName>
</protein>
<keyword evidence="5" id="KW-0408">Iron</keyword>
<dbReference type="GO" id="GO:0005783">
    <property type="term" value="C:endoplasmic reticulum"/>
    <property type="evidence" value="ECO:0007669"/>
    <property type="project" value="TreeGrafter"/>
</dbReference>
<dbReference type="PANTHER" id="PTHR10869">
    <property type="entry name" value="PROLYL 4-HYDROXYLASE ALPHA SUBUNIT"/>
    <property type="match status" value="1"/>
</dbReference>
<dbReference type="Gene3D" id="2.60.120.620">
    <property type="entry name" value="q2cbj1_9rhob like domain"/>
    <property type="match status" value="1"/>
</dbReference>
<dbReference type="GO" id="GO:0005506">
    <property type="term" value="F:iron ion binding"/>
    <property type="evidence" value="ECO:0007669"/>
    <property type="project" value="InterPro"/>
</dbReference>
<evidence type="ECO:0000256" key="3">
    <source>
        <dbReference type="ARBA" id="ARBA00022964"/>
    </source>
</evidence>
<dbReference type="InterPro" id="IPR045054">
    <property type="entry name" value="P4HA-like"/>
</dbReference>
<evidence type="ECO:0000256" key="6">
    <source>
        <dbReference type="SAM" id="MobiDB-lite"/>
    </source>
</evidence>
<dbReference type="GeneID" id="63713545"/>
<evidence type="ECO:0000256" key="4">
    <source>
        <dbReference type="ARBA" id="ARBA00023002"/>
    </source>
</evidence>
<name>A0A151GRT1_DRECN</name>
<dbReference type="InterPro" id="IPR044862">
    <property type="entry name" value="Pro_4_hyd_alph_FE2OG_OXY"/>
</dbReference>
<organism evidence="8 9">
    <name type="scientific">Drechmeria coniospora</name>
    <name type="common">Nematophagous fungus</name>
    <name type="synonym">Meria coniospora</name>
    <dbReference type="NCBI Taxonomy" id="98403"/>
    <lineage>
        <taxon>Eukaryota</taxon>
        <taxon>Fungi</taxon>
        <taxon>Dikarya</taxon>
        <taxon>Ascomycota</taxon>
        <taxon>Pezizomycotina</taxon>
        <taxon>Sordariomycetes</taxon>
        <taxon>Hypocreomycetidae</taxon>
        <taxon>Hypocreales</taxon>
        <taxon>Ophiocordycipitaceae</taxon>
        <taxon>Drechmeria</taxon>
    </lineage>
</organism>
<keyword evidence="2" id="KW-0479">Metal-binding</keyword>
<evidence type="ECO:0000259" key="7">
    <source>
        <dbReference type="PROSITE" id="PS51471"/>
    </source>
</evidence>
<keyword evidence="9" id="KW-1185">Reference proteome</keyword>
<dbReference type="Pfam" id="PF13640">
    <property type="entry name" value="2OG-FeII_Oxy_3"/>
    <property type="match status" value="1"/>
</dbReference>
<dbReference type="GO" id="GO:0031418">
    <property type="term" value="F:L-ascorbic acid binding"/>
    <property type="evidence" value="ECO:0007669"/>
    <property type="project" value="InterPro"/>
</dbReference>
<dbReference type="SMART" id="SM00702">
    <property type="entry name" value="P4Hc"/>
    <property type="match status" value="1"/>
</dbReference>
<evidence type="ECO:0000313" key="9">
    <source>
        <dbReference type="Proteomes" id="UP000076580"/>
    </source>
</evidence>
<dbReference type="InterPro" id="IPR006620">
    <property type="entry name" value="Pro_4_hyd_alph"/>
</dbReference>
<evidence type="ECO:0000313" key="8">
    <source>
        <dbReference type="EMBL" id="KYK59768.1"/>
    </source>
</evidence>
<evidence type="ECO:0000256" key="2">
    <source>
        <dbReference type="ARBA" id="ARBA00022723"/>
    </source>
</evidence>
<evidence type="ECO:0000256" key="5">
    <source>
        <dbReference type="ARBA" id="ARBA00023004"/>
    </source>
</evidence>
<feature type="region of interest" description="Disordered" evidence="6">
    <location>
        <begin position="1"/>
        <end position="35"/>
    </location>
</feature>
<dbReference type="InterPro" id="IPR005123">
    <property type="entry name" value="Oxoglu/Fe-dep_dioxygenase_dom"/>
</dbReference>
<feature type="compositionally biased region" description="Low complexity" evidence="6">
    <location>
        <begin position="1"/>
        <end position="14"/>
    </location>
</feature>
<gene>
    <name evidence="8" type="ORF">DCS_00902</name>
</gene>
<dbReference type="RefSeq" id="XP_040659120.1">
    <property type="nucleotide sequence ID" value="XM_040798237.1"/>
</dbReference>
<accession>A0A151GRT1</accession>